<keyword evidence="2" id="KW-1185">Reference proteome</keyword>
<comment type="caution">
    <text evidence="1">The sequence shown here is derived from an EMBL/GenBank/DDBJ whole genome shotgun (WGS) entry which is preliminary data.</text>
</comment>
<gene>
    <name evidence="1" type="ORF">PCOR1329_LOCUS38714</name>
</gene>
<evidence type="ECO:0000313" key="1">
    <source>
        <dbReference type="EMBL" id="CAK0844653.1"/>
    </source>
</evidence>
<dbReference type="EMBL" id="CAUYUJ010014682">
    <property type="protein sequence ID" value="CAK0844653.1"/>
    <property type="molecule type" value="Genomic_DNA"/>
</dbReference>
<reference evidence="1" key="1">
    <citation type="submission" date="2023-10" db="EMBL/GenBank/DDBJ databases">
        <authorList>
            <person name="Chen Y."/>
            <person name="Shah S."/>
            <person name="Dougan E. K."/>
            <person name="Thang M."/>
            <person name="Chan C."/>
        </authorList>
    </citation>
    <scope>NUCLEOTIDE SEQUENCE [LARGE SCALE GENOMIC DNA]</scope>
</reference>
<sequence length="92" mass="10050">MARGKQAVCDGDGLKDSLAAVFKKRLSSPTCIEYTTELDDPVNGDALLEHKRLINDIRKVISPHDQITVAGLTAPLKKTAKDKSDEWDLGSE</sequence>
<accession>A0ABN9TFS6</accession>
<dbReference type="Proteomes" id="UP001189429">
    <property type="component" value="Unassembled WGS sequence"/>
</dbReference>
<protein>
    <submittedName>
        <fullName evidence="1">Uncharacterized protein</fullName>
    </submittedName>
</protein>
<name>A0ABN9TFS6_9DINO</name>
<feature type="non-terminal residue" evidence="1">
    <location>
        <position position="92"/>
    </location>
</feature>
<proteinExistence type="predicted"/>
<evidence type="ECO:0000313" key="2">
    <source>
        <dbReference type="Proteomes" id="UP001189429"/>
    </source>
</evidence>
<organism evidence="1 2">
    <name type="scientific">Prorocentrum cordatum</name>
    <dbReference type="NCBI Taxonomy" id="2364126"/>
    <lineage>
        <taxon>Eukaryota</taxon>
        <taxon>Sar</taxon>
        <taxon>Alveolata</taxon>
        <taxon>Dinophyceae</taxon>
        <taxon>Prorocentrales</taxon>
        <taxon>Prorocentraceae</taxon>
        <taxon>Prorocentrum</taxon>
    </lineage>
</organism>